<reference evidence="2 3" key="1">
    <citation type="submission" date="2024-06" db="EMBL/GenBank/DDBJ databases">
        <authorList>
            <person name="Kraege A."/>
            <person name="Thomma B."/>
        </authorList>
    </citation>
    <scope>NUCLEOTIDE SEQUENCE [LARGE SCALE GENOMIC DNA]</scope>
</reference>
<dbReference type="EMBL" id="CAXHTA020000008">
    <property type="protein sequence ID" value="CAL5223106.1"/>
    <property type="molecule type" value="Genomic_DNA"/>
</dbReference>
<sequence>MHGKAAVQHEPERDNRPERSSEPVSNSKQCQPAPGEQPQACEEAPAAAPPPLSASPSSEAPAEPQQASAVAASVQHAAAESSQPASAIMAAQSPGAESAPVSEQRQPLSPQQLTVAAAVMVVLRRALNDSVHAMTDTKEVLASNMPQAEHFLQLVADGRELFSLNQVEKSASSALREWLASISELCTEAECQPLELFTRSAVCRTHLTADTTDSKLMAARRQRLQGIEASLAISSEAYPDARKVKILKQLHRKVGLLCQHNVEPKLRDLYITLFYEVILLLDADNNQLGAAPLTAGSKSSFLTCFDHMLPGVLDGLLEHDNMDLTGIHAISKMSVPLDNVLGSYDARAEAAKKTPMQMVMLEAAVQGW</sequence>
<feature type="compositionally biased region" description="Low complexity" evidence="1">
    <location>
        <begin position="54"/>
        <end position="83"/>
    </location>
</feature>
<accession>A0ABP1FUH8</accession>
<dbReference type="Proteomes" id="UP001497392">
    <property type="component" value="Unassembled WGS sequence"/>
</dbReference>
<protein>
    <submittedName>
        <fullName evidence="2">G5568 protein</fullName>
    </submittedName>
</protein>
<comment type="caution">
    <text evidence="2">The sequence shown here is derived from an EMBL/GenBank/DDBJ whole genome shotgun (WGS) entry which is preliminary data.</text>
</comment>
<feature type="compositionally biased region" description="Basic and acidic residues" evidence="1">
    <location>
        <begin position="7"/>
        <end position="21"/>
    </location>
</feature>
<organism evidence="2 3">
    <name type="scientific">Coccomyxa viridis</name>
    <dbReference type="NCBI Taxonomy" id="1274662"/>
    <lineage>
        <taxon>Eukaryota</taxon>
        <taxon>Viridiplantae</taxon>
        <taxon>Chlorophyta</taxon>
        <taxon>core chlorophytes</taxon>
        <taxon>Trebouxiophyceae</taxon>
        <taxon>Trebouxiophyceae incertae sedis</taxon>
        <taxon>Coccomyxaceae</taxon>
        <taxon>Coccomyxa</taxon>
    </lineage>
</organism>
<evidence type="ECO:0000313" key="3">
    <source>
        <dbReference type="Proteomes" id="UP001497392"/>
    </source>
</evidence>
<evidence type="ECO:0000256" key="1">
    <source>
        <dbReference type="SAM" id="MobiDB-lite"/>
    </source>
</evidence>
<evidence type="ECO:0000313" key="2">
    <source>
        <dbReference type="EMBL" id="CAL5223106.1"/>
    </source>
</evidence>
<feature type="region of interest" description="Disordered" evidence="1">
    <location>
        <begin position="1"/>
        <end position="110"/>
    </location>
</feature>
<keyword evidence="3" id="KW-1185">Reference proteome</keyword>
<proteinExistence type="predicted"/>
<feature type="compositionally biased region" description="Low complexity" evidence="1">
    <location>
        <begin position="29"/>
        <end position="46"/>
    </location>
</feature>
<name>A0ABP1FUH8_9CHLO</name>
<feature type="compositionally biased region" description="Polar residues" evidence="1">
    <location>
        <begin position="101"/>
        <end position="110"/>
    </location>
</feature>
<gene>
    <name evidence="2" type="primary">g5568</name>
    <name evidence="2" type="ORF">VP750_LOCUS4765</name>
</gene>